<evidence type="ECO:0008006" key="5">
    <source>
        <dbReference type="Google" id="ProtNLM"/>
    </source>
</evidence>
<dbReference type="EMBL" id="CP039345">
    <property type="protein sequence ID" value="QCD79133.1"/>
    <property type="molecule type" value="Genomic_DNA"/>
</dbReference>
<feature type="region of interest" description="Disordered" evidence="1">
    <location>
        <begin position="28"/>
        <end position="73"/>
    </location>
</feature>
<dbReference type="AlphaFoldDB" id="A0A4D6KRF1"/>
<accession>A0A4D6KRF1</accession>
<dbReference type="Proteomes" id="UP000501690">
    <property type="component" value="Linkage Group LG1"/>
</dbReference>
<evidence type="ECO:0000313" key="3">
    <source>
        <dbReference type="EMBL" id="QCD79133.1"/>
    </source>
</evidence>
<feature type="signal peptide" evidence="2">
    <location>
        <begin position="1"/>
        <end position="17"/>
    </location>
</feature>
<sequence>MVIIFLITLLCLKRAYLNHQRRFRPSSKAFASDHGNTVNTKSKRHFPLRSREGEPLSGMNHDSSVHSRHRQPPATIPATVEGLCQRPWQHLHDRRNRDFPFEAAKASHYLVRTMIPPLHSNRRQLHQF</sequence>
<keyword evidence="2" id="KW-0732">Signal</keyword>
<evidence type="ECO:0000256" key="2">
    <source>
        <dbReference type="SAM" id="SignalP"/>
    </source>
</evidence>
<evidence type="ECO:0000256" key="1">
    <source>
        <dbReference type="SAM" id="MobiDB-lite"/>
    </source>
</evidence>
<gene>
    <name evidence="3" type="ORF">DEO72_LG1g2772</name>
</gene>
<feature type="chain" id="PRO_5020023934" description="Secreted protein" evidence="2">
    <location>
        <begin position="18"/>
        <end position="128"/>
    </location>
</feature>
<organism evidence="3 4">
    <name type="scientific">Vigna unguiculata</name>
    <name type="common">Cowpea</name>
    <dbReference type="NCBI Taxonomy" id="3917"/>
    <lineage>
        <taxon>Eukaryota</taxon>
        <taxon>Viridiplantae</taxon>
        <taxon>Streptophyta</taxon>
        <taxon>Embryophyta</taxon>
        <taxon>Tracheophyta</taxon>
        <taxon>Spermatophyta</taxon>
        <taxon>Magnoliopsida</taxon>
        <taxon>eudicotyledons</taxon>
        <taxon>Gunneridae</taxon>
        <taxon>Pentapetalae</taxon>
        <taxon>rosids</taxon>
        <taxon>fabids</taxon>
        <taxon>Fabales</taxon>
        <taxon>Fabaceae</taxon>
        <taxon>Papilionoideae</taxon>
        <taxon>50 kb inversion clade</taxon>
        <taxon>NPAAA clade</taxon>
        <taxon>indigoferoid/millettioid clade</taxon>
        <taxon>Phaseoleae</taxon>
        <taxon>Vigna</taxon>
    </lineage>
</organism>
<reference evidence="3 4" key="1">
    <citation type="submission" date="2019-04" db="EMBL/GenBank/DDBJ databases">
        <title>An improved genome assembly and genetic linkage map for asparagus bean, Vigna unguiculata ssp. sesquipedialis.</title>
        <authorList>
            <person name="Xia Q."/>
            <person name="Zhang R."/>
            <person name="Dong Y."/>
        </authorList>
    </citation>
    <scope>NUCLEOTIDE SEQUENCE [LARGE SCALE GENOMIC DNA]</scope>
    <source>
        <tissue evidence="3">Leaf</tissue>
    </source>
</reference>
<proteinExistence type="predicted"/>
<evidence type="ECO:0000313" key="4">
    <source>
        <dbReference type="Proteomes" id="UP000501690"/>
    </source>
</evidence>
<name>A0A4D6KRF1_VIGUN</name>
<keyword evidence="4" id="KW-1185">Reference proteome</keyword>
<protein>
    <recommendedName>
        <fullName evidence="5">Secreted protein</fullName>
    </recommendedName>
</protein>